<dbReference type="InterPro" id="IPR047324">
    <property type="entry name" value="LbH_gamma_CA-like"/>
</dbReference>
<evidence type="ECO:0000313" key="2">
    <source>
        <dbReference type="Proteomes" id="UP000095003"/>
    </source>
</evidence>
<dbReference type="GO" id="GO:0047200">
    <property type="term" value="F:tetrahydrodipicolinate N-acetyltransferase activity"/>
    <property type="evidence" value="ECO:0007669"/>
    <property type="project" value="UniProtKB-EC"/>
</dbReference>
<proteinExistence type="predicted"/>
<sequence>MKTPEIAESVFVAPDAVILGDVHIGEDCSIWFHTVIRAEDASVRIGEGTNIQDNSVVHVDKGHPVTIGNQVTVGHGAIIHGCRIGDNTLIGMGAILLNGAVIGKNCIIGAGALVTQNTIVPDNSMVIGSPASVKRQVLEREVESNCRNAEIYIKEGKDYADFFRKKQ</sequence>
<dbReference type="Pfam" id="PF00132">
    <property type="entry name" value="Hexapep"/>
    <property type="match status" value="2"/>
</dbReference>
<dbReference type="Proteomes" id="UP000095003">
    <property type="component" value="Unassembled WGS sequence"/>
</dbReference>
<dbReference type="PATRIC" id="fig|1432052.3.peg.6363"/>
<dbReference type="GeneID" id="93300488"/>
<dbReference type="Gene3D" id="2.160.10.10">
    <property type="entry name" value="Hexapeptide repeat proteins"/>
    <property type="match status" value="1"/>
</dbReference>
<name>A0A1E3A7F8_9FIRM</name>
<dbReference type="PANTHER" id="PTHR13061">
    <property type="entry name" value="DYNACTIN SUBUNIT P25"/>
    <property type="match status" value="1"/>
</dbReference>
<dbReference type="EC" id="2.3.1.89" evidence="1"/>
<dbReference type="EMBL" id="MCGI01000007">
    <property type="protein sequence ID" value="ODM04693.1"/>
    <property type="molecule type" value="Genomic_DNA"/>
</dbReference>
<dbReference type="InterPro" id="IPR001451">
    <property type="entry name" value="Hexapep"/>
</dbReference>
<dbReference type="CDD" id="cd04645">
    <property type="entry name" value="LbH_gamma_CA_like"/>
    <property type="match status" value="1"/>
</dbReference>
<protein>
    <submittedName>
        <fullName evidence="1">2,3,4,5-tetrahydropyridine-2,6-dicarboxylate N-acetyltransferase</fullName>
        <ecNumber evidence="1">2.3.1.89</ecNumber>
    </submittedName>
</protein>
<dbReference type="SUPFAM" id="SSF51161">
    <property type="entry name" value="Trimeric LpxA-like enzymes"/>
    <property type="match status" value="1"/>
</dbReference>
<evidence type="ECO:0000313" key="1">
    <source>
        <dbReference type="EMBL" id="ODM04693.1"/>
    </source>
</evidence>
<reference evidence="1 2" key="1">
    <citation type="submission" date="2016-07" db="EMBL/GenBank/DDBJ databases">
        <title>Characterization of isolates of Eisenbergiella tayi derived from blood cultures, using whole genome sequencing.</title>
        <authorList>
            <person name="Burdz T."/>
            <person name="Wiebe D."/>
            <person name="Huynh C."/>
            <person name="Bernard K."/>
        </authorList>
    </citation>
    <scope>NUCLEOTIDE SEQUENCE [LARGE SCALE GENOMIC DNA]</scope>
    <source>
        <strain evidence="1 2">NML 120489</strain>
    </source>
</reference>
<dbReference type="RefSeq" id="WP_069159196.1">
    <property type="nucleotide sequence ID" value="NZ_DBFYTC010000114.1"/>
</dbReference>
<keyword evidence="1" id="KW-0808">Transferase</keyword>
<dbReference type="AlphaFoldDB" id="A0A1E3A7F8"/>
<dbReference type="PANTHER" id="PTHR13061:SF29">
    <property type="entry name" value="GAMMA CARBONIC ANHYDRASE-LIKE 1, MITOCHONDRIAL-RELATED"/>
    <property type="match status" value="1"/>
</dbReference>
<dbReference type="InterPro" id="IPR011004">
    <property type="entry name" value="Trimer_LpxA-like_sf"/>
</dbReference>
<comment type="caution">
    <text evidence="1">The sequence shown here is derived from an EMBL/GenBank/DDBJ whole genome shotgun (WGS) entry which is preliminary data.</text>
</comment>
<keyword evidence="1" id="KW-0012">Acyltransferase</keyword>
<organism evidence="1 2">
    <name type="scientific">Eisenbergiella tayi</name>
    <dbReference type="NCBI Taxonomy" id="1432052"/>
    <lineage>
        <taxon>Bacteria</taxon>
        <taxon>Bacillati</taxon>
        <taxon>Bacillota</taxon>
        <taxon>Clostridia</taxon>
        <taxon>Lachnospirales</taxon>
        <taxon>Lachnospiraceae</taxon>
        <taxon>Eisenbergiella</taxon>
    </lineage>
</organism>
<dbReference type="InterPro" id="IPR050484">
    <property type="entry name" value="Transf_Hexapept/Carb_Anhydrase"/>
</dbReference>
<accession>A0A1E3A7F8</accession>
<gene>
    <name evidence="1" type="primary">dapH_1</name>
    <name evidence="1" type="ORF">BEH84_05755</name>
</gene>